<dbReference type="WBParaSite" id="ES5_v2.g17508.t1">
    <property type="protein sequence ID" value="ES5_v2.g17508.t1"/>
    <property type="gene ID" value="ES5_v2.g17508"/>
</dbReference>
<sequence>MQNPQNPPYSPATSAQPSTSLPRPMSQQNHGHQQPQRQQFHHSQQYYNTYRPPQNINNNNNINNGLRQSSTSLNTSMQKMALTSTAAAAAHGTAQPSRYSTAQTWQQSHFDSGFHSQTPSGAPSMMSFAGSEMSLSSVMTMDVPQTQISEQNRRRIERVRAFFTASDPVKTKEALPELIQLLNDSDEDVVVTSVEMLKRIYRSDNFRPPDVAAIANSDNNIIFAVKNVMMKHRNNKFIVHYCLCIFFYTPENELVKLMNEHKEDVLDTAINSINQTEINSYKYALLLVNTLVKLKEIGQSIIKYVREHQALTYIAPWLSDPRLPEKLISITVDTIYCICNKDEEQRSFFVVTHDGINKLIKILYEKSYPPMVENIVRLLHSIAIADKDVPNYSKKIVDAGIYRVLSNILKFDVPMNYLVQILKLVKDLGDIRDHGDISQLLYHLVDRVDYPDFKVKQLSVECLVNLIANHAKNKEYLISCRALDAIIRLIAQTEEYYVDENLKRHVEKIQESAIGILCHLSVNHSQTDYVIQTIPKSPLHYILLGKLMQSRPAILKQTLILISRLTIHQNNIPIFLSTHIPGGNGETHWYIPQVCRILNVAYSNINTTLEDVKIYTLVHWSQNVLSKFCVDRTQSDDIFAFLHQMSFSNCQDPELIIPFCILKASIPNEPINNVNRLKLSALELILSLSKSVMASRYFHSNQRAFSQLQSLKDIPEFSKLIHSIFNSIKETLQTPAMMPPCSYGPPPPGAYYPPSGPPPPQSMPYPAPPPPYGQAGPSQGYPLPHEMDPYGYPHPASHAPAVAPIQGYPNPSSLPPPPYDPMSVEGPRHEDLAYPVDEYAASYPPQSLSAIPMDSTTTAEYGSMAPQTSPYQINHDSMQWK</sequence>
<accession>A0AC34FK80</accession>
<name>A0AC34FK80_9BILA</name>
<dbReference type="Proteomes" id="UP000887579">
    <property type="component" value="Unplaced"/>
</dbReference>
<organism evidence="1 2">
    <name type="scientific">Panagrolaimus sp. ES5</name>
    <dbReference type="NCBI Taxonomy" id="591445"/>
    <lineage>
        <taxon>Eukaryota</taxon>
        <taxon>Metazoa</taxon>
        <taxon>Ecdysozoa</taxon>
        <taxon>Nematoda</taxon>
        <taxon>Chromadorea</taxon>
        <taxon>Rhabditida</taxon>
        <taxon>Tylenchina</taxon>
        <taxon>Panagrolaimomorpha</taxon>
        <taxon>Panagrolaimoidea</taxon>
        <taxon>Panagrolaimidae</taxon>
        <taxon>Panagrolaimus</taxon>
    </lineage>
</organism>
<protein>
    <submittedName>
        <fullName evidence="2">Uncharacterized protein</fullName>
    </submittedName>
</protein>
<reference evidence="2" key="1">
    <citation type="submission" date="2022-11" db="UniProtKB">
        <authorList>
            <consortium name="WormBaseParasite"/>
        </authorList>
    </citation>
    <scope>IDENTIFICATION</scope>
</reference>
<evidence type="ECO:0000313" key="1">
    <source>
        <dbReference type="Proteomes" id="UP000887579"/>
    </source>
</evidence>
<proteinExistence type="predicted"/>
<evidence type="ECO:0000313" key="2">
    <source>
        <dbReference type="WBParaSite" id="ES5_v2.g17508.t1"/>
    </source>
</evidence>